<feature type="region of interest" description="Disordered" evidence="6">
    <location>
        <begin position="221"/>
        <end position="276"/>
    </location>
</feature>
<feature type="domain" description="Large ribosomal subunit protein uL2 RNA-binding" evidence="8">
    <location>
        <begin position="41"/>
        <end position="117"/>
    </location>
</feature>
<dbReference type="SMART" id="SM01382">
    <property type="entry name" value="Ribosomal_L2_C"/>
    <property type="match status" value="1"/>
</dbReference>
<dbReference type="Gene3D" id="4.10.950.10">
    <property type="entry name" value="Ribosomal protein L2, domain 3"/>
    <property type="match status" value="1"/>
</dbReference>
<dbReference type="GO" id="GO:0015934">
    <property type="term" value="C:large ribosomal subunit"/>
    <property type="evidence" value="ECO:0007669"/>
    <property type="project" value="InterPro"/>
</dbReference>
<dbReference type="Proteomes" id="UP000179047">
    <property type="component" value="Unassembled WGS sequence"/>
</dbReference>
<dbReference type="PANTHER" id="PTHR13691">
    <property type="entry name" value="RIBOSOMAL PROTEIN L2"/>
    <property type="match status" value="1"/>
</dbReference>
<keyword evidence="2 5" id="KW-0689">Ribosomal protein</keyword>
<organism evidence="9 10">
    <name type="scientific">Candidatus Yanofskybacteria bacterium RIFCSPLOWO2_01_FULL_49_25</name>
    <dbReference type="NCBI Taxonomy" id="1802701"/>
    <lineage>
        <taxon>Bacteria</taxon>
        <taxon>Candidatus Yanofskyibacteriota</taxon>
    </lineage>
</organism>
<evidence type="ECO:0000256" key="4">
    <source>
        <dbReference type="ARBA" id="ARBA00035242"/>
    </source>
</evidence>
<dbReference type="InterPro" id="IPR002171">
    <property type="entry name" value="Ribosomal_uL2"/>
</dbReference>
<dbReference type="InterPro" id="IPR012340">
    <property type="entry name" value="NA-bd_OB-fold"/>
</dbReference>
<feature type="compositionally biased region" description="Basic residues" evidence="6">
    <location>
        <begin position="260"/>
        <end position="276"/>
    </location>
</feature>
<evidence type="ECO:0000256" key="2">
    <source>
        <dbReference type="ARBA" id="ARBA00022980"/>
    </source>
</evidence>
<sequence>MVKKYKPYTPSRRQMTGYDFSNLTKIDPLKSLTAGHQRSVGRNSQGRITTRHRGGGVKRLYREIDFKQEKKNIPAVVFAIEYDPNRSARIARLHYPDGEKRYVLAPEGLKVGATIIVADKTKLEPGNRMLLKNIPQGTMVYSLELQPGKGGQVVRSAGMGATVLAHEGSYVQVVMPSSEVRRFLGDVMASIGQLSNAEHSAIVLGKAGRSRHLGWRPAVRGTAMNPVDHPHGGGEGRQGIGLRRGPKTPWGKQAYGVKTRGPKKRSGQLIVKRRKK</sequence>
<name>A0A1F8GUQ0_9BACT</name>
<evidence type="ECO:0000256" key="3">
    <source>
        <dbReference type="ARBA" id="ARBA00023274"/>
    </source>
</evidence>
<reference evidence="9 10" key="1">
    <citation type="journal article" date="2016" name="Nat. Commun.">
        <title>Thousands of microbial genomes shed light on interconnected biogeochemical processes in an aquifer system.</title>
        <authorList>
            <person name="Anantharaman K."/>
            <person name="Brown C.T."/>
            <person name="Hug L.A."/>
            <person name="Sharon I."/>
            <person name="Castelle C.J."/>
            <person name="Probst A.J."/>
            <person name="Thomas B.C."/>
            <person name="Singh A."/>
            <person name="Wilkins M.J."/>
            <person name="Karaoz U."/>
            <person name="Brodie E.L."/>
            <person name="Williams K.H."/>
            <person name="Hubbard S.S."/>
            <person name="Banfield J.F."/>
        </authorList>
    </citation>
    <scope>NUCLEOTIDE SEQUENCE [LARGE SCALE GENOMIC DNA]</scope>
</reference>
<dbReference type="EMBL" id="MGKP01000009">
    <property type="protein sequence ID" value="OGN29162.1"/>
    <property type="molecule type" value="Genomic_DNA"/>
</dbReference>
<dbReference type="SUPFAM" id="SSF50104">
    <property type="entry name" value="Translation proteins SH3-like domain"/>
    <property type="match status" value="1"/>
</dbReference>
<feature type="domain" description="Large ribosomal subunit protein uL2 C-terminal" evidence="7">
    <location>
        <begin position="123"/>
        <end position="253"/>
    </location>
</feature>
<dbReference type="Gene3D" id="2.40.50.140">
    <property type="entry name" value="Nucleic acid-binding proteins"/>
    <property type="match status" value="1"/>
</dbReference>
<dbReference type="PANTHER" id="PTHR13691:SF5">
    <property type="entry name" value="LARGE RIBOSOMAL SUBUNIT PROTEIN UL2M"/>
    <property type="match status" value="1"/>
</dbReference>
<dbReference type="InterPro" id="IPR008991">
    <property type="entry name" value="Translation_prot_SH3-like_sf"/>
</dbReference>
<dbReference type="SMART" id="SM01383">
    <property type="entry name" value="Ribosomal_L2"/>
    <property type="match status" value="1"/>
</dbReference>
<comment type="subunit">
    <text evidence="5">Part of the 50S ribosomal subunit. Forms a bridge to the 30S subunit in the 70S ribosome.</text>
</comment>
<evidence type="ECO:0000259" key="7">
    <source>
        <dbReference type="SMART" id="SM01382"/>
    </source>
</evidence>
<dbReference type="STRING" id="1802701.A3A33_02785"/>
<evidence type="ECO:0000259" key="8">
    <source>
        <dbReference type="SMART" id="SM01383"/>
    </source>
</evidence>
<dbReference type="AlphaFoldDB" id="A0A1F8GUQ0"/>
<gene>
    <name evidence="5" type="primary">rplB</name>
    <name evidence="9" type="ORF">A3A33_02785</name>
</gene>
<comment type="caution">
    <text evidence="9">The sequence shown here is derived from an EMBL/GenBank/DDBJ whole genome shotgun (WGS) entry which is preliminary data.</text>
</comment>
<dbReference type="FunFam" id="4.10.950.10:FF:000001">
    <property type="entry name" value="50S ribosomal protein L2"/>
    <property type="match status" value="1"/>
</dbReference>
<proteinExistence type="inferred from homology"/>
<evidence type="ECO:0000313" key="10">
    <source>
        <dbReference type="Proteomes" id="UP000179047"/>
    </source>
</evidence>
<comment type="function">
    <text evidence="5">One of the primary rRNA binding proteins. Required for association of the 30S and 50S subunits to form the 70S ribosome, for tRNA binding and peptide bond formation. It has been suggested to have peptidyltransferase activity; this is somewhat controversial. Makes several contacts with the 16S rRNA in the 70S ribosome.</text>
</comment>
<dbReference type="NCBIfam" id="TIGR01171">
    <property type="entry name" value="rplB_bact"/>
    <property type="match status" value="1"/>
</dbReference>
<evidence type="ECO:0000256" key="6">
    <source>
        <dbReference type="SAM" id="MobiDB-lite"/>
    </source>
</evidence>
<dbReference type="InterPro" id="IPR014722">
    <property type="entry name" value="Rib_uL2_dom2"/>
</dbReference>
<dbReference type="FunFam" id="2.40.50.140:FF:000003">
    <property type="entry name" value="50S ribosomal protein L2"/>
    <property type="match status" value="1"/>
</dbReference>
<dbReference type="PROSITE" id="PS00467">
    <property type="entry name" value="RIBOSOMAL_L2"/>
    <property type="match status" value="1"/>
</dbReference>
<dbReference type="InterPro" id="IPR022666">
    <property type="entry name" value="Ribosomal_uL2_RNA-bd_dom"/>
</dbReference>
<dbReference type="HAMAP" id="MF_01320_B">
    <property type="entry name" value="Ribosomal_uL2_B"/>
    <property type="match status" value="1"/>
</dbReference>
<dbReference type="InterPro" id="IPR022669">
    <property type="entry name" value="Ribosomal_uL2_C"/>
</dbReference>
<keyword evidence="5" id="KW-0694">RNA-binding</keyword>
<dbReference type="InterPro" id="IPR005880">
    <property type="entry name" value="Ribosomal_uL2_bac/org-type"/>
</dbReference>
<keyword evidence="5" id="KW-0699">rRNA-binding</keyword>
<dbReference type="Pfam" id="PF03947">
    <property type="entry name" value="Ribosomal_L2_C"/>
    <property type="match status" value="1"/>
</dbReference>
<dbReference type="InterPro" id="IPR022671">
    <property type="entry name" value="Ribosomal_uL2_CS"/>
</dbReference>
<dbReference type="SUPFAM" id="SSF50249">
    <property type="entry name" value="Nucleic acid-binding proteins"/>
    <property type="match status" value="1"/>
</dbReference>
<dbReference type="GO" id="GO:0002181">
    <property type="term" value="P:cytoplasmic translation"/>
    <property type="evidence" value="ECO:0007669"/>
    <property type="project" value="TreeGrafter"/>
</dbReference>
<evidence type="ECO:0000256" key="1">
    <source>
        <dbReference type="ARBA" id="ARBA00005636"/>
    </source>
</evidence>
<dbReference type="GO" id="GO:0016740">
    <property type="term" value="F:transferase activity"/>
    <property type="evidence" value="ECO:0007669"/>
    <property type="project" value="InterPro"/>
</dbReference>
<evidence type="ECO:0000313" key="9">
    <source>
        <dbReference type="EMBL" id="OGN29162.1"/>
    </source>
</evidence>
<evidence type="ECO:0000256" key="5">
    <source>
        <dbReference type="HAMAP-Rule" id="MF_01320"/>
    </source>
</evidence>
<dbReference type="Pfam" id="PF00181">
    <property type="entry name" value="Ribosomal_L2_N"/>
    <property type="match status" value="1"/>
</dbReference>
<dbReference type="InterPro" id="IPR014726">
    <property type="entry name" value="Ribosomal_uL2_dom3"/>
</dbReference>
<dbReference type="GO" id="GO:0019843">
    <property type="term" value="F:rRNA binding"/>
    <property type="evidence" value="ECO:0007669"/>
    <property type="project" value="UniProtKB-UniRule"/>
</dbReference>
<comment type="similarity">
    <text evidence="1 5">Belongs to the universal ribosomal protein uL2 family.</text>
</comment>
<protein>
    <recommendedName>
        <fullName evidence="4 5">Large ribosomal subunit protein uL2</fullName>
    </recommendedName>
</protein>
<dbReference type="PIRSF" id="PIRSF002158">
    <property type="entry name" value="Ribosomal_L2"/>
    <property type="match status" value="1"/>
</dbReference>
<accession>A0A1F8GUQ0</accession>
<dbReference type="Gene3D" id="2.30.30.30">
    <property type="match status" value="1"/>
</dbReference>
<keyword evidence="3 5" id="KW-0687">Ribonucleoprotein</keyword>
<dbReference type="GO" id="GO:0003735">
    <property type="term" value="F:structural constituent of ribosome"/>
    <property type="evidence" value="ECO:0007669"/>
    <property type="project" value="InterPro"/>
</dbReference>